<name>A0A7W3LS78_ACTNM</name>
<evidence type="ECO:0000313" key="3">
    <source>
        <dbReference type="Proteomes" id="UP000572680"/>
    </source>
</evidence>
<dbReference type="SUPFAM" id="SSF109854">
    <property type="entry name" value="DinB/YfiT-like putative metalloenzymes"/>
    <property type="match status" value="1"/>
</dbReference>
<evidence type="ECO:0000313" key="2">
    <source>
        <dbReference type="EMBL" id="MBA8953235.1"/>
    </source>
</evidence>
<keyword evidence="3" id="KW-1185">Reference proteome</keyword>
<protein>
    <submittedName>
        <fullName evidence="2">Uncharacterized protein (TIGR03084 family)</fullName>
    </submittedName>
</protein>
<sequence length="249" mass="26766">MEREREADVFDDLAAEYRQLDAVLAGLSPEKWATESAADGWTVCDVVLHLAQTEELVLASAAGEREAFRREEGVPLDELMDRLVVAERGAPPGHVLERWRKAAGATPRALGSRAPGDRLAWAAVPLSARTLAATRIAEHWAHALDITAPLGIDYPDTQRLRHIARLAQRTLPYAFAVAGERGGPVRCELTGPGGGTWRFGDPDAPSVITGPAGEFCRVGARRLAPAETSLKTSGPHADAALRVLRNYAA</sequence>
<comment type="caution">
    <text evidence="2">The sequence shown here is derived from an EMBL/GenBank/DDBJ whole genome shotgun (WGS) entry which is preliminary data.</text>
</comment>
<reference evidence="2 3" key="1">
    <citation type="submission" date="2020-08" db="EMBL/GenBank/DDBJ databases">
        <title>Genomic Encyclopedia of Type Strains, Phase IV (KMG-IV): sequencing the most valuable type-strain genomes for metagenomic binning, comparative biology and taxonomic classification.</title>
        <authorList>
            <person name="Goeker M."/>
        </authorList>
    </citation>
    <scope>NUCLEOTIDE SEQUENCE [LARGE SCALE GENOMIC DNA]</scope>
    <source>
        <strain evidence="2 3">DSM 44197</strain>
    </source>
</reference>
<dbReference type="AlphaFoldDB" id="A0A7W3LS78"/>
<evidence type="ECO:0000259" key="1">
    <source>
        <dbReference type="Pfam" id="PF11716"/>
    </source>
</evidence>
<dbReference type="Proteomes" id="UP000572680">
    <property type="component" value="Unassembled WGS sequence"/>
</dbReference>
<gene>
    <name evidence="2" type="ORF">HNR61_004885</name>
</gene>
<feature type="domain" description="Mycothiol-dependent maleylpyruvate isomerase metal-binding" evidence="1">
    <location>
        <begin position="13"/>
        <end position="146"/>
    </location>
</feature>
<dbReference type="InterPro" id="IPR034660">
    <property type="entry name" value="DinB/YfiT-like"/>
</dbReference>
<proteinExistence type="predicted"/>
<dbReference type="InterPro" id="IPR024344">
    <property type="entry name" value="MDMPI_metal-binding"/>
</dbReference>
<dbReference type="Pfam" id="PF11716">
    <property type="entry name" value="MDMPI_N"/>
    <property type="match status" value="1"/>
</dbReference>
<dbReference type="EMBL" id="JACJIA010000006">
    <property type="protein sequence ID" value="MBA8953235.1"/>
    <property type="molecule type" value="Genomic_DNA"/>
</dbReference>
<dbReference type="Gene3D" id="1.20.120.450">
    <property type="entry name" value="dinb family like domain"/>
    <property type="match status" value="1"/>
</dbReference>
<dbReference type="RefSeq" id="WP_182845428.1">
    <property type="nucleotide sequence ID" value="NZ_BAAALP010000059.1"/>
</dbReference>
<accession>A0A7W3LS78</accession>
<dbReference type="GO" id="GO:0046872">
    <property type="term" value="F:metal ion binding"/>
    <property type="evidence" value="ECO:0007669"/>
    <property type="project" value="InterPro"/>
</dbReference>
<organism evidence="2 3">
    <name type="scientific">Actinomadura namibiensis</name>
    <dbReference type="NCBI Taxonomy" id="182080"/>
    <lineage>
        <taxon>Bacteria</taxon>
        <taxon>Bacillati</taxon>
        <taxon>Actinomycetota</taxon>
        <taxon>Actinomycetes</taxon>
        <taxon>Streptosporangiales</taxon>
        <taxon>Thermomonosporaceae</taxon>
        <taxon>Actinomadura</taxon>
    </lineage>
</organism>
<dbReference type="InterPro" id="IPR017517">
    <property type="entry name" value="Maleyloyr_isom"/>
</dbReference>
<dbReference type="NCBIfam" id="TIGR03083">
    <property type="entry name" value="maleylpyruvate isomerase family mycothiol-dependent enzyme"/>
    <property type="match status" value="1"/>
</dbReference>